<dbReference type="SUPFAM" id="SSF89919">
    <property type="entry name" value="Ribosome-binding factor A, RbfA"/>
    <property type="match status" value="1"/>
</dbReference>
<evidence type="ECO:0000313" key="3">
    <source>
        <dbReference type="Proteomes" id="UP001320768"/>
    </source>
</evidence>
<comment type="caution">
    <text evidence="2">The sequence shown here is derived from an EMBL/GenBank/DDBJ whole genome shotgun (WGS) entry which is preliminary data.</text>
</comment>
<reference evidence="2 3" key="1">
    <citation type="journal article" date="2022" name="Nat. Microbiol.">
        <title>The microbiome of a bacterivorous marine choanoflagellate contains a resource-demanding obligate bacterial associate.</title>
        <authorList>
            <person name="Needham D.M."/>
            <person name="Poirier C."/>
            <person name="Bachy C."/>
            <person name="George E.E."/>
            <person name="Wilken S."/>
            <person name="Yung C.C.M."/>
            <person name="Limardo A.J."/>
            <person name="Morando M."/>
            <person name="Sudek L."/>
            <person name="Malmstrom R.R."/>
            <person name="Keeling P.J."/>
            <person name="Santoro A.E."/>
            <person name="Worden A.Z."/>
        </authorList>
    </citation>
    <scope>NUCLEOTIDE SEQUENCE [LARGE SCALE GENOMIC DNA]</scope>
    <source>
        <strain evidence="2 3">Comchoano-2</strain>
    </source>
</reference>
<evidence type="ECO:0000313" key="2">
    <source>
        <dbReference type="EMBL" id="MCP8351931.1"/>
    </source>
</evidence>
<name>A0ABT1L4T5_9GAMM</name>
<dbReference type="EMBL" id="JAKUDN010000001">
    <property type="protein sequence ID" value="MCP8351931.1"/>
    <property type="molecule type" value="Genomic_DNA"/>
</dbReference>
<protein>
    <submittedName>
        <fullName evidence="2">Ribosome-binding factor A</fullName>
    </submittedName>
</protein>
<dbReference type="InterPro" id="IPR023799">
    <property type="entry name" value="RbfA_dom_sf"/>
</dbReference>
<dbReference type="InterPro" id="IPR015946">
    <property type="entry name" value="KH_dom-like_a/b"/>
</dbReference>
<keyword evidence="1" id="KW-0690">Ribosome biogenesis</keyword>
<organism evidence="2 3">
    <name type="scientific">Candidatus Synchoanobacter obligatus</name>
    <dbReference type="NCBI Taxonomy" id="2919597"/>
    <lineage>
        <taxon>Bacteria</taxon>
        <taxon>Pseudomonadati</taxon>
        <taxon>Pseudomonadota</taxon>
        <taxon>Gammaproteobacteria</taxon>
        <taxon>Candidatus Comchoanobacterales</taxon>
        <taxon>Candidatus Comchoanobacteraceae</taxon>
        <taxon>Candidatus Synchoanobacter</taxon>
    </lineage>
</organism>
<proteinExistence type="predicted"/>
<dbReference type="InterPro" id="IPR000238">
    <property type="entry name" value="RbfA"/>
</dbReference>
<dbReference type="Gene3D" id="3.30.300.20">
    <property type="match status" value="1"/>
</dbReference>
<dbReference type="Pfam" id="PF02033">
    <property type="entry name" value="RBFA"/>
    <property type="match status" value="1"/>
</dbReference>
<dbReference type="Proteomes" id="UP001320768">
    <property type="component" value="Unassembled WGS sequence"/>
</dbReference>
<sequence>MYKKENHSLARINKNLIASINQWLIMNREIDERILTLRIDRLDTSKDLSSTKVYIYHENNAESLAKKLNKHHSHPIHQYLFQNLRIRRVPKIKFIATDRVSPEQEIIQLLNDIDDKS</sequence>
<dbReference type="RefSeq" id="WP_258569039.1">
    <property type="nucleotide sequence ID" value="NZ_JAKUDN010000001.1"/>
</dbReference>
<accession>A0ABT1L4T5</accession>
<gene>
    <name evidence="2" type="ORF">MKS91_01305</name>
</gene>
<evidence type="ECO:0000256" key="1">
    <source>
        <dbReference type="ARBA" id="ARBA00022517"/>
    </source>
</evidence>
<keyword evidence="3" id="KW-1185">Reference proteome</keyword>